<protein>
    <recommendedName>
        <fullName evidence="5">UBC core domain-containing protein</fullName>
    </recommendedName>
</protein>
<dbReference type="EMBL" id="CAJNOQ010003389">
    <property type="protein sequence ID" value="CAF1010034.1"/>
    <property type="molecule type" value="Genomic_DNA"/>
</dbReference>
<name>A0A814HHU8_9BILA</name>
<dbReference type="Pfam" id="PF00179">
    <property type="entry name" value="UQ_con"/>
    <property type="match status" value="1"/>
</dbReference>
<dbReference type="InterPro" id="IPR050113">
    <property type="entry name" value="Ub_conjugating_enzyme"/>
</dbReference>
<evidence type="ECO:0000256" key="3">
    <source>
        <dbReference type="PROSITE-ProRule" id="PRU10133"/>
    </source>
</evidence>
<feature type="region of interest" description="Disordered" evidence="4">
    <location>
        <begin position="368"/>
        <end position="404"/>
    </location>
</feature>
<evidence type="ECO:0000256" key="1">
    <source>
        <dbReference type="ARBA" id="ARBA00022679"/>
    </source>
</evidence>
<dbReference type="SUPFAM" id="SSF54495">
    <property type="entry name" value="UBC-like"/>
    <property type="match status" value="1"/>
</dbReference>
<dbReference type="EMBL" id="CAJOBC010003389">
    <property type="protein sequence ID" value="CAF3781299.1"/>
    <property type="molecule type" value="Genomic_DNA"/>
</dbReference>
<keyword evidence="2" id="KW-0833">Ubl conjugation pathway</keyword>
<feature type="active site" description="Glycyl thioester intermediate" evidence="3">
    <location>
        <position position="310"/>
    </location>
</feature>
<dbReference type="InterPro" id="IPR016135">
    <property type="entry name" value="UBQ-conjugating_enzyme/RWD"/>
</dbReference>
<dbReference type="PANTHER" id="PTHR24067">
    <property type="entry name" value="UBIQUITIN-CONJUGATING ENZYME E2"/>
    <property type="match status" value="1"/>
</dbReference>
<keyword evidence="1" id="KW-0808">Transferase</keyword>
<dbReference type="Proteomes" id="UP000681722">
    <property type="component" value="Unassembled WGS sequence"/>
</dbReference>
<gene>
    <name evidence="6" type="ORF">GPM918_LOCUS14217</name>
    <name evidence="7" type="ORF">SRO942_LOCUS14217</name>
</gene>
<evidence type="ECO:0000313" key="8">
    <source>
        <dbReference type="Proteomes" id="UP000663829"/>
    </source>
</evidence>
<reference evidence="6" key="1">
    <citation type="submission" date="2021-02" db="EMBL/GenBank/DDBJ databases">
        <authorList>
            <person name="Nowell W R."/>
        </authorList>
    </citation>
    <scope>NUCLEOTIDE SEQUENCE</scope>
</reference>
<keyword evidence="8" id="KW-1185">Reference proteome</keyword>
<dbReference type="CDD" id="cd23790">
    <property type="entry name" value="UBCc_UBE2A_2B"/>
    <property type="match status" value="1"/>
</dbReference>
<sequence length="404" mass="46727">MCRAGRGGCEDGCPRASRYVGHSRLTQHIQQSHVIRCDLQETIINPNNNINHNKFILYVEPFTKVYQSNYSSLSSLESIPIYQLKAINFIKQYGACVSLIYGMPLLVTATNCWKYDVNILNKNYLSFITLSDYLRKNNLMLICRLDYRYNTVEDQLCGYFLLTSASNSSLLLRSIASSELILAPNIENNDDKQEHEQDQTILHALKNVNIIQNHYSSNFFSNRKMAIRRLQQDLRNMLKNKVDGIDASPSPDNLFVWNAIICGPEDTIFENGVFKLQLLFPEDYPNRPPQVRFTSKLFHPNVWYDDGLICVDILKDEWTPSLDVLSILNSIRILLIDPNPLSPANLEAALLYRDDRTEYDRRITAMIQETLDDSDEEEDDEEEFDDDEETQRQKTQIIRNSLSE</sequence>
<dbReference type="SMART" id="SM00212">
    <property type="entry name" value="UBCc"/>
    <property type="match status" value="1"/>
</dbReference>
<feature type="domain" description="UBC core" evidence="5">
    <location>
        <begin position="225"/>
        <end position="372"/>
    </location>
</feature>
<accession>A0A814HHU8</accession>
<comment type="caution">
    <text evidence="6">The sequence shown here is derived from an EMBL/GenBank/DDBJ whole genome shotgun (WGS) entry which is preliminary data.</text>
</comment>
<evidence type="ECO:0000313" key="6">
    <source>
        <dbReference type="EMBL" id="CAF1010034.1"/>
    </source>
</evidence>
<dbReference type="PROSITE" id="PS50127">
    <property type="entry name" value="UBC_2"/>
    <property type="match status" value="1"/>
</dbReference>
<evidence type="ECO:0000256" key="4">
    <source>
        <dbReference type="SAM" id="MobiDB-lite"/>
    </source>
</evidence>
<proteinExistence type="predicted"/>
<feature type="compositionally biased region" description="Polar residues" evidence="4">
    <location>
        <begin position="393"/>
        <end position="404"/>
    </location>
</feature>
<dbReference type="OrthoDB" id="9973183at2759"/>
<feature type="compositionally biased region" description="Acidic residues" evidence="4">
    <location>
        <begin position="370"/>
        <end position="389"/>
    </location>
</feature>
<dbReference type="Gene3D" id="3.10.110.10">
    <property type="entry name" value="Ubiquitin Conjugating Enzyme"/>
    <property type="match status" value="1"/>
</dbReference>
<dbReference type="PROSITE" id="PS00183">
    <property type="entry name" value="UBC_1"/>
    <property type="match status" value="1"/>
</dbReference>
<evidence type="ECO:0000259" key="5">
    <source>
        <dbReference type="PROSITE" id="PS50127"/>
    </source>
</evidence>
<dbReference type="InterPro" id="IPR023313">
    <property type="entry name" value="UBQ-conjugating_AS"/>
</dbReference>
<dbReference type="GO" id="GO:0016740">
    <property type="term" value="F:transferase activity"/>
    <property type="evidence" value="ECO:0007669"/>
    <property type="project" value="UniProtKB-KW"/>
</dbReference>
<evidence type="ECO:0000256" key="2">
    <source>
        <dbReference type="ARBA" id="ARBA00022786"/>
    </source>
</evidence>
<organism evidence="6 8">
    <name type="scientific">Didymodactylos carnosus</name>
    <dbReference type="NCBI Taxonomy" id="1234261"/>
    <lineage>
        <taxon>Eukaryota</taxon>
        <taxon>Metazoa</taxon>
        <taxon>Spiralia</taxon>
        <taxon>Gnathifera</taxon>
        <taxon>Rotifera</taxon>
        <taxon>Eurotatoria</taxon>
        <taxon>Bdelloidea</taxon>
        <taxon>Philodinida</taxon>
        <taxon>Philodinidae</taxon>
        <taxon>Didymodactylos</taxon>
    </lineage>
</organism>
<dbReference type="AlphaFoldDB" id="A0A814HHU8"/>
<evidence type="ECO:0000313" key="7">
    <source>
        <dbReference type="EMBL" id="CAF3781299.1"/>
    </source>
</evidence>
<dbReference type="InterPro" id="IPR000608">
    <property type="entry name" value="UBC"/>
</dbReference>
<dbReference type="Proteomes" id="UP000663829">
    <property type="component" value="Unassembled WGS sequence"/>
</dbReference>